<evidence type="ECO:0000256" key="1">
    <source>
        <dbReference type="SAM" id="Coils"/>
    </source>
</evidence>
<dbReference type="PANTHER" id="PTHR42850:SF4">
    <property type="entry name" value="ZINC-DEPENDENT ENDOPOLYPHOSPHATASE"/>
    <property type="match status" value="1"/>
</dbReference>
<evidence type="ECO:0000256" key="2">
    <source>
        <dbReference type="SAM" id="MobiDB-lite"/>
    </source>
</evidence>
<evidence type="ECO:0000259" key="4">
    <source>
        <dbReference type="Pfam" id="PF00149"/>
    </source>
</evidence>
<evidence type="ECO:0000313" key="6">
    <source>
        <dbReference type="Proteomes" id="UP001345691"/>
    </source>
</evidence>
<gene>
    <name evidence="5" type="ORF">LTR69_001461</name>
</gene>
<evidence type="ECO:0000256" key="3">
    <source>
        <dbReference type="SAM" id="Phobius"/>
    </source>
</evidence>
<dbReference type="Pfam" id="PF00149">
    <property type="entry name" value="Metallophos"/>
    <property type="match status" value="1"/>
</dbReference>
<feature type="region of interest" description="Disordered" evidence="2">
    <location>
        <begin position="554"/>
        <end position="654"/>
    </location>
</feature>
<keyword evidence="3" id="KW-0472">Membrane</keyword>
<dbReference type="CDD" id="cd00144">
    <property type="entry name" value="MPP_PPP_family"/>
    <property type="match status" value="1"/>
</dbReference>
<feature type="region of interest" description="Disordered" evidence="2">
    <location>
        <begin position="1531"/>
        <end position="1599"/>
    </location>
</feature>
<keyword evidence="3" id="KW-1133">Transmembrane helix</keyword>
<evidence type="ECO:0000313" key="5">
    <source>
        <dbReference type="EMBL" id="KAK5067473.1"/>
    </source>
</evidence>
<accession>A0ABR0JND2</accession>
<feature type="compositionally biased region" description="Low complexity" evidence="2">
    <location>
        <begin position="1576"/>
        <end position="1591"/>
    </location>
</feature>
<dbReference type="Proteomes" id="UP001345691">
    <property type="component" value="Unassembled WGS sequence"/>
</dbReference>
<feature type="compositionally biased region" description="Polar residues" evidence="2">
    <location>
        <begin position="1258"/>
        <end position="1277"/>
    </location>
</feature>
<protein>
    <recommendedName>
        <fullName evidence="4">Calcineurin-like phosphoesterase domain-containing protein</fullName>
    </recommendedName>
</protein>
<sequence length="1723" mass="187628">MSSASRRLPRTQVPLHDLRYGDEVGYGDDQKYSKPLVEYCTNEWRSSPSYESSPDRGNGDNSDDFMDRLEDFVDATVAVITAPKFKRLLLVIVIVTIATTVLWVKVLSPLVKAERATWASVNKNVVIDSQGIFGSNERPDFPDMIQVQDLDHKLLPQSTSRTTAGTVNKKRLVFIGDIHGCREELEELLKKLHFDPATDHLIATGDIVNKGPDSRGVIDLLRGYQASCVRGNHDDRLLLVVNDLHSTSLSSKKNPKLETSKGGQAISEASDEVRTLAMSLNADQIEWLKSCPLILRVGELKAFNGETVVAHGGLVPGVPLEKQDPSSVMNIRILDLETHVPSKLHEQEGSVPWYQLWNKYQDSLAVRQRLAQVKSLGRAKSDEKHMTVIYGHDAKKGLQIRKYSKGLDSGCVRGERLTALVVSGDGKQEIVQVDCKDRRKRPPVQVDVDDILRNGSDIADDMDAALKAALDEVSAPNRQLLGEDSDEESASQEAYTEVGLGQVISPGRRQRPRTPGRRPDRTTPAGTMSPGSDHSEALADLGLHEHTALDNNMTQHIPDFDRDSTSSVSLPAVERPEENEMSSDHLPSHMVGAPSSGATEDLASAPDLQDNNEVAPHTGWEAQNMLSPKTHDKPRHDDAQLNQRQGEETKHVQIKPGQQVEEALKLEERLDKLLAENATLKMEKDFAVKEANTLHEKNAGLLQDLSKSQKDLSIARNEMARRSARKEELLKKAENALEESQESAEPLMIAQQRVRHLEKEKSDLEEMVILANTAFREAKQLHTQYESRIAELQEQVDSLTAWKDNIPQELRTCQNECERLKAELKRCVERMEKVRLAQHVFDLEQMDFHDRCLPVLLDQISINDFRHPLKPSATEVTPLGEYMASPVGPAPFNRQSMASGVDSPVRHVPPIGIALSSKLRPQSCPVPAKFSTDLDDPSEIALDAIDPSIQSTSVESLDAQRGGAPNDNSSQVSHHSSRHELDSGSARLEPSLGGYQKSVALLKSPVEDVSVPARLLKSLAESGGVYTQAHSQQSLERLRETGIWRTHVENPDSDESAKSPRLGPLLVDTAKTTVVGSSSAVDSPQSPGLRKRFFVSPQHSPQNPGFITASEDATANPPSLSEKGNELVRKTPSGAPTLHAGIADPQIAKGHPLVSSDNLITNPSRHGGPQASRTHSLTHERPAMIMVDSRRGRPHSWDLPANRSISSRRPAKRDCGSDGEQISIASLRASIGPENGSTGDHQQKTLTYSNEVPPMSPSARTATTSYVGGSRPGSSGSLDGFGAFSPLSRQASDSISQTSTNVGSLFASVKGGSDRGTFATSISDADSVAEESQVLLIDHSESIINEVAELPEALAVEGAQSPCNSEIEVVPARVPVIVLETESELGIFDAEDAEDDSKAEDGVETGNPLPSGVEPPCSAALPDKMDSRKRNPGTSILTALLFCALVLSSGLLTAWYTGPWSIQTVCQRFTCVSSTLCPSVTFTEKPLLPTLSAVEEPSPILAIPEVSLADTVTMSALEAVSPLHFSSYTQQVADRGPPRSAKEGMSIPTAPSSVYKGQPGRTGPAPARPIVIVSEASRTNNSSPSTPNASSYVEDSKPCAPPSVLTRTVTVAIPRACPDSNPFIPSSISSRTKTLDRPCANPYPRAVEEIRIDLPESTTVHAGPQYLDFTDAVKFDINSFPHAARVYPGSGHWDFVPSLRRWIDQIRFDVTVWVIQSNGGYSW</sequence>
<dbReference type="PANTHER" id="PTHR42850">
    <property type="entry name" value="METALLOPHOSPHOESTERASE"/>
    <property type="match status" value="1"/>
</dbReference>
<dbReference type="EMBL" id="JAVRRF010000002">
    <property type="protein sequence ID" value="KAK5067473.1"/>
    <property type="molecule type" value="Genomic_DNA"/>
</dbReference>
<feature type="compositionally biased region" description="Polar residues" evidence="2">
    <location>
        <begin position="1097"/>
        <end position="1119"/>
    </location>
</feature>
<dbReference type="InterPro" id="IPR004843">
    <property type="entry name" value="Calcineurin-like_PHP"/>
</dbReference>
<comment type="caution">
    <text evidence="5">The sequence shown here is derived from an EMBL/GenBank/DDBJ whole genome shotgun (WGS) entry which is preliminary data.</text>
</comment>
<keyword evidence="1" id="KW-0175">Coiled coil</keyword>
<feature type="region of interest" description="Disordered" evidence="2">
    <location>
        <begin position="1392"/>
        <end position="1426"/>
    </location>
</feature>
<feature type="coiled-coil region" evidence="1">
    <location>
        <begin position="663"/>
        <end position="690"/>
    </location>
</feature>
<feature type="region of interest" description="Disordered" evidence="2">
    <location>
        <begin position="953"/>
        <end position="990"/>
    </location>
</feature>
<feature type="coiled-coil region" evidence="1">
    <location>
        <begin position="716"/>
        <end position="837"/>
    </location>
</feature>
<feature type="compositionally biased region" description="Basic and acidic residues" evidence="2">
    <location>
        <begin position="629"/>
        <end position="651"/>
    </location>
</feature>
<dbReference type="Gene3D" id="3.60.21.10">
    <property type="match status" value="1"/>
</dbReference>
<feature type="region of interest" description="Disordered" evidence="2">
    <location>
        <begin position="1097"/>
        <end position="1175"/>
    </location>
</feature>
<dbReference type="InterPro" id="IPR029052">
    <property type="entry name" value="Metallo-depent_PP-like"/>
</dbReference>
<reference evidence="5 6" key="1">
    <citation type="submission" date="2023-08" db="EMBL/GenBank/DDBJ databases">
        <title>Black Yeasts Isolated from many extreme environments.</title>
        <authorList>
            <person name="Coleine C."/>
            <person name="Stajich J.E."/>
            <person name="Selbmann L."/>
        </authorList>
    </citation>
    <scope>NUCLEOTIDE SEQUENCE [LARGE SCALE GENOMIC DNA]</scope>
    <source>
        <strain evidence="5 6">CCFEE 6328</strain>
    </source>
</reference>
<feature type="compositionally biased region" description="Polar residues" evidence="2">
    <location>
        <begin position="1235"/>
        <end position="1250"/>
    </location>
</feature>
<feature type="region of interest" description="Disordered" evidence="2">
    <location>
        <begin position="1191"/>
        <end position="1281"/>
    </location>
</feature>
<keyword evidence="3" id="KW-0812">Transmembrane</keyword>
<feature type="transmembrane region" description="Helical" evidence="3">
    <location>
        <begin position="88"/>
        <end position="106"/>
    </location>
</feature>
<keyword evidence="6" id="KW-1185">Reference proteome</keyword>
<feature type="region of interest" description="Disordered" evidence="2">
    <location>
        <begin position="482"/>
        <end position="536"/>
    </location>
</feature>
<feature type="domain" description="Calcineurin-like phosphoesterase" evidence="4">
    <location>
        <begin position="171"/>
        <end position="359"/>
    </location>
</feature>
<dbReference type="SUPFAM" id="SSF56300">
    <property type="entry name" value="Metallo-dependent phosphatases"/>
    <property type="match status" value="1"/>
</dbReference>
<dbReference type="InterPro" id="IPR050126">
    <property type="entry name" value="Ap4A_hydrolase"/>
</dbReference>
<proteinExistence type="predicted"/>
<organism evidence="5 6">
    <name type="scientific">Exophiala sideris</name>
    <dbReference type="NCBI Taxonomy" id="1016849"/>
    <lineage>
        <taxon>Eukaryota</taxon>
        <taxon>Fungi</taxon>
        <taxon>Dikarya</taxon>
        <taxon>Ascomycota</taxon>
        <taxon>Pezizomycotina</taxon>
        <taxon>Eurotiomycetes</taxon>
        <taxon>Chaetothyriomycetidae</taxon>
        <taxon>Chaetothyriales</taxon>
        <taxon>Herpotrichiellaceae</taxon>
        <taxon>Exophiala</taxon>
    </lineage>
</organism>
<name>A0ABR0JND2_9EURO</name>
<feature type="compositionally biased region" description="Basic and acidic residues" evidence="2">
    <location>
        <begin position="574"/>
        <end position="587"/>
    </location>
</feature>
<feature type="compositionally biased region" description="Polar residues" evidence="2">
    <location>
        <begin position="1155"/>
        <end position="1164"/>
    </location>
</feature>